<dbReference type="Proteomes" id="UP000281192">
    <property type="component" value="Chromosome"/>
</dbReference>
<gene>
    <name evidence="2" type="ORF">C1707_23105</name>
    <name evidence="3" type="ORF">CFHF_09040</name>
</gene>
<dbReference type="EMBL" id="PJRQ01000016">
    <property type="protein sequence ID" value="PLR17737.1"/>
    <property type="molecule type" value="Genomic_DNA"/>
</dbReference>
<name>A0A2N5CVB2_9CAUL</name>
<evidence type="ECO:0000313" key="4">
    <source>
        <dbReference type="Proteomes" id="UP000234483"/>
    </source>
</evidence>
<reference evidence="2 5" key="2">
    <citation type="submission" date="2018-01" db="EMBL/GenBank/DDBJ databases">
        <title>Complete genome sequence of Caulobacter flavus RHGG3.</title>
        <authorList>
            <person name="Yang E."/>
        </authorList>
    </citation>
    <scope>NUCLEOTIDE SEQUENCE [LARGE SCALE GENOMIC DNA]</scope>
    <source>
        <strain evidence="2 5">RHGG3</strain>
    </source>
</reference>
<dbReference type="EMBL" id="CP026100">
    <property type="protein sequence ID" value="AYV48907.1"/>
    <property type="molecule type" value="Genomic_DNA"/>
</dbReference>
<dbReference type="KEGG" id="cfh:C1707_23105"/>
<feature type="chain" id="PRO_5044577992" evidence="1">
    <location>
        <begin position="25"/>
        <end position="153"/>
    </location>
</feature>
<organism evidence="3 4">
    <name type="scientific">Caulobacter flavus</name>
    <dbReference type="NCBI Taxonomy" id="1679497"/>
    <lineage>
        <taxon>Bacteria</taxon>
        <taxon>Pseudomonadati</taxon>
        <taxon>Pseudomonadota</taxon>
        <taxon>Alphaproteobacteria</taxon>
        <taxon>Caulobacterales</taxon>
        <taxon>Caulobacteraceae</taxon>
        <taxon>Caulobacter</taxon>
    </lineage>
</organism>
<evidence type="ECO:0000256" key="1">
    <source>
        <dbReference type="SAM" id="SignalP"/>
    </source>
</evidence>
<proteinExistence type="predicted"/>
<evidence type="ECO:0000313" key="2">
    <source>
        <dbReference type="EMBL" id="AYV48907.1"/>
    </source>
</evidence>
<keyword evidence="1" id="KW-0732">Signal</keyword>
<dbReference type="RefSeq" id="WP_101712698.1">
    <property type="nucleotide sequence ID" value="NZ_CP026100.1"/>
</dbReference>
<sequence>MSSRHLAAAMLAALGLAGCAHEQAANSAYAWAYLNEPGEGPKLAYGRPSSDEVLLMLACPAPGGPVEVSASGLEGGTIGLASRDRTSHLAARPAESGGTGTILMASATPRDPALGNFRRTGDLAIVNAGQRHSIAAKADERRRVKAFFEACGA</sequence>
<keyword evidence="5" id="KW-1185">Reference proteome</keyword>
<reference evidence="3 4" key="1">
    <citation type="submission" date="2017-12" db="EMBL/GenBank/DDBJ databases">
        <title>The genome sequence of Caulobacter flavus CGMCC1 15093.</title>
        <authorList>
            <person name="Gao J."/>
            <person name="Mao X."/>
            <person name="Sun J."/>
        </authorList>
    </citation>
    <scope>NUCLEOTIDE SEQUENCE [LARGE SCALE GENOMIC DNA]</scope>
    <source>
        <strain evidence="3 4">CGMCC1 15093</strain>
    </source>
</reference>
<dbReference type="OrthoDB" id="7203442at2"/>
<evidence type="ECO:0000313" key="5">
    <source>
        <dbReference type="Proteomes" id="UP000281192"/>
    </source>
</evidence>
<dbReference type="PROSITE" id="PS51257">
    <property type="entry name" value="PROKAR_LIPOPROTEIN"/>
    <property type="match status" value="1"/>
</dbReference>
<accession>A0A2N5CVB2</accession>
<dbReference type="Proteomes" id="UP000234483">
    <property type="component" value="Unassembled WGS sequence"/>
</dbReference>
<protein>
    <submittedName>
        <fullName evidence="3">Uncharacterized protein</fullName>
    </submittedName>
</protein>
<evidence type="ECO:0000313" key="3">
    <source>
        <dbReference type="EMBL" id="PLR17737.1"/>
    </source>
</evidence>
<feature type="signal peptide" evidence="1">
    <location>
        <begin position="1"/>
        <end position="24"/>
    </location>
</feature>
<dbReference type="AlphaFoldDB" id="A0A2N5CVB2"/>